<feature type="compositionally biased region" description="Low complexity" evidence="1">
    <location>
        <begin position="54"/>
        <end position="63"/>
    </location>
</feature>
<organism evidence="4 5">
    <name type="scientific">Steccherinum ochraceum</name>
    <dbReference type="NCBI Taxonomy" id="92696"/>
    <lineage>
        <taxon>Eukaryota</taxon>
        <taxon>Fungi</taxon>
        <taxon>Dikarya</taxon>
        <taxon>Basidiomycota</taxon>
        <taxon>Agaricomycotina</taxon>
        <taxon>Agaricomycetes</taxon>
        <taxon>Polyporales</taxon>
        <taxon>Steccherinaceae</taxon>
        <taxon>Steccherinum</taxon>
    </lineage>
</organism>
<evidence type="ECO:0000313" key="4">
    <source>
        <dbReference type="EMBL" id="TCD65808.1"/>
    </source>
</evidence>
<evidence type="ECO:0000256" key="1">
    <source>
        <dbReference type="SAM" id="MobiDB-lite"/>
    </source>
</evidence>
<reference evidence="4 5" key="1">
    <citation type="submission" date="2018-11" db="EMBL/GenBank/DDBJ databases">
        <title>Genome assembly of Steccherinum ochraceum LE-BIN_3174, the white-rot fungus of the Steccherinaceae family (The Residual Polyporoid clade, Polyporales, Basidiomycota).</title>
        <authorList>
            <person name="Fedorova T.V."/>
            <person name="Glazunova O.A."/>
            <person name="Landesman E.O."/>
            <person name="Moiseenko K.V."/>
            <person name="Psurtseva N.V."/>
            <person name="Savinova O.S."/>
            <person name="Shakhova N.V."/>
            <person name="Tyazhelova T.V."/>
            <person name="Vasina D.V."/>
        </authorList>
    </citation>
    <scope>NUCLEOTIDE SEQUENCE [LARGE SCALE GENOMIC DNA]</scope>
    <source>
        <strain evidence="4 5">LE-BIN_3174</strain>
    </source>
</reference>
<dbReference type="EMBL" id="RWJN01000163">
    <property type="protein sequence ID" value="TCD65808.1"/>
    <property type="molecule type" value="Genomic_DNA"/>
</dbReference>
<sequence length="955" mass="108097">MLSFVLLYPQPSTSPSFKASMKRVSMPVPRPISVEDETNEGPETIIVESPSPPSTTSFQSQSPAAHSIEQRFLDYAILQASASRRRSPQRSSPRPQSPQPIVYDEPEEQEDLISDPSERHSLEVSIYERPPSALSRNETSDRILSDVDLVESPDYLRSGRPRTPRSTSPTRMVRPARQDSRYSSPTRHPSPASSRSYRHRRREQDPQDVARPVQALRPRRQAQVVGTPLASDEKLYPSQDAYFPLPPLARRSHARLHKPDQDEYFRPPSRPISPVTADRNSKYFPPRRTTLSRRPSAETRLESQRDATEGDLRADARISPAALDATVAWSTCDKKLKHHDYNMVKAWKEDIDTLLVLAGLISAVLTAFIIESYKLLQPDPEDTTNLLLQQLIAQSAGNFTAPTRIQFVRSSFAVRLNTFWFSSLVFSLSSASLGILVKQWLQSFISSAASSPRESARVRQFRYQGLVRWRIPEVIALLPILVQFALGFFFVGLLDLLWTLDNVVAGIVSVIVATSLLFVVVTTFTPSFSQSCPHKSPQSLAVFRVTQWMFRVIERFTLRHTNMLHNTDTPTMYVDPAMFAPNRRRIRANFLDHVLSRHPHTWREREKILMREKYSHLDYQVLVSADATLMDDEFLEEVIRVCLRDTDSSSAVDCLVDILTNRAHATVAGEPHWKPFKFAEPGVCTLINLVLDILPRLESAKVDRVEAVLRLLQKLCHVFPFEGEQGRDHDDAAALAVYQHIILTLSPYLHHTTPQIQLQAFAIMDTSIPRMRLPVAPSAVMHIARFIQTARESGDKQIYYSACRLAADVFNASDIPDEKQLKIVIDVLKDMLTTLEAELTELQGQTGHEYHTPMPSLLLALCDSMEDPERGLVIRPELIATLRTLLHGAHFAHNEVGLEAQRIRDYASDVAREQLRRLLRPSKRPGVLPVLELGEIGLRLPSEPGLEPHEPPMKE</sequence>
<dbReference type="AlphaFoldDB" id="A0A4R0RPS4"/>
<dbReference type="Pfam" id="PF20153">
    <property type="entry name" value="DUF6535"/>
    <property type="match status" value="1"/>
</dbReference>
<feature type="compositionally biased region" description="Acidic residues" evidence="1">
    <location>
        <begin position="104"/>
        <end position="113"/>
    </location>
</feature>
<comment type="caution">
    <text evidence="4">The sequence shown here is derived from an EMBL/GenBank/DDBJ whole genome shotgun (WGS) entry which is preliminary data.</text>
</comment>
<feature type="domain" description="DUF6535" evidence="3">
    <location>
        <begin position="329"/>
        <end position="499"/>
    </location>
</feature>
<evidence type="ECO:0000259" key="3">
    <source>
        <dbReference type="Pfam" id="PF20153"/>
    </source>
</evidence>
<gene>
    <name evidence="4" type="ORF">EIP91_002201</name>
</gene>
<name>A0A4R0RPS4_9APHY</name>
<keyword evidence="5" id="KW-1185">Reference proteome</keyword>
<accession>A0A4R0RPS4</accession>
<feature type="transmembrane region" description="Helical" evidence="2">
    <location>
        <begin position="504"/>
        <end position="525"/>
    </location>
</feature>
<feature type="region of interest" description="Disordered" evidence="1">
    <location>
        <begin position="154"/>
        <end position="232"/>
    </location>
</feature>
<protein>
    <recommendedName>
        <fullName evidence="3">DUF6535 domain-containing protein</fullName>
    </recommendedName>
</protein>
<feature type="transmembrane region" description="Helical" evidence="2">
    <location>
        <begin position="474"/>
        <end position="498"/>
    </location>
</feature>
<keyword evidence="2" id="KW-0812">Transmembrane</keyword>
<keyword evidence="2" id="KW-1133">Transmembrane helix</keyword>
<feature type="compositionally biased region" description="Polar residues" evidence="1">
    <location>
        <begin position="181"/>
        <end position="195"/>
    </location>
</feature>
<dbReference type="Proteomes" id="UP000292702">
    <property type="component" value="Unassembled WGS sequence"/>
</dbReference>
<feature type="compositionally biased region" description="Basic and acidic residues" evidence="1">
    <location>
        <begin position="295"/>
        <end position="311"/>
    </location>
</feature>
<feature type="region of interest" description="Disordered" evidence="1">
    <location>
        <begin position="257"/>
        <end position="311"/>
    </location>
</feature>
<proteinExistence type="predicted"/>
<evidence type="ECO:0000256" key="2">
    <source>
        <dbReference type="SAM" id="Phobius"/>
    </source>
</evidence>
<feature type="region of interest" description="Disordered" evidence="1">
    <location>
        <begin position="81"/>
        <end position="140"/>
    </location>
</feature>
<keyword evidence="2" id="KW-0472">Membrane</keyword>
<dbReference type="InterPro" id="IPR045338">
    <property type="entry name" value="DUF6535"/>
</dbReference>
<dbReference type="OrthoDB" id="3235960at2759"/>
<evidence type="ECO:0000313" key="5">
    <source>
        <dbReference type="Proteomes" id="UP000292702"/>
    </source>
</evidence>
<feature type="region of interest" description="Disordered" evidence="1">
    <location>
        <begin position="14"/>
        <end position="65"/>
    </location>
</feature>